<dbReference type="InterPro" id="IPR020845">
    <property type="entry name" value="AMP-binding_CS"/>
</dbReference>
<dbReference type="InterPro" id="IPR010071">
    <property type="entry name" value="AA_adenyl_dom"/>
</dbReference>
<gene>
    <name evidence="6" type="ORF">PYR84_11625</name>
</gene>
<evidence type="ECO:0000256" key="1">
    <source>
        <dbReference type="ARBA" id="ARBA00001957"/>
    </source>
</evidence>
<dbReference type="RefSeq" id="WP_277849731.1">
    <property type="nucleotide sequence ID" value="NZ_CP120956.1"/>
</dbReference>
<dbReference type="InterPro" id="IPR020806">
    <property type="entry name" value="PKS_PP-bd"/>
</dbReference>
<dbReference type="InterPro" id="IPR001242">
    <property type="entry name" value="Condensation_dom"/>
</dbReference>
<dbReference type="InterPro" id="IPR025110">
    <property type="entry name" value="AMP-bd_C"/>
</dbReference>
<dbReference type="Pfam" id="PF13193">
    <property type="entry name" value="AMP-binding_C"/>
    <property type="match status" value="2"/>
</dbReference>
<dbReference type="NCBIfam" id="TIGR01733">
    <property type="entry name" value="AA-adenyl-dom"/>
    <property type="match status" value="2"/>
</dbReference>
<dbReference type="InterPro" id="IPR036736">
    <property type="entry name" value="ACP-like_sf"/>
</dbReference>
<dbReference type="PROSITE" id="PS50075">
    <property type="entry name" value="CARRIER"/>
    <property type="match status" value="2"/>
</dbReference>
<comment type="cofactor">
    <cofactor evidence="1">
        <name>pantetheine 4'-phosphate</name>
        <dbReference type="ChEBI" id="CHEBI:47942"/>
    </cofactor>
</comment>
<dbReference type="InterPro" id="IPR045851">
    <property type="entry name" value="AMP-bd_C_sf"/>
</dbReference>
<dbReference type="SUPFAM" id="SSF47336">
    <property type="entry name" value="ACP-like"/>
    <property type="match status" value="2"/>
</dbReference>
<evidence type="ECO:0000256" key="3">
    <source>
        <dbReference type="ARBA" id="ARBA00022553"/>
    </source>
</evidence>
<dbReference type="GO" id="GO:0031177">
    <property type="term" value="F:phosphopantetheine binding"/>
    <property type="evidence" value="ECO:0007669"/>
    <property type="project" value="InterPro"/>
</dbReference>
<dbReference type="InterPro" id="IPR009081">
    <property type="entry name" value="PP-bd_ACP"/>
</dbReference>
<feature type="domain" description="Carrier" evidence="5">
    <location>
        <begin position="2544"/>
        <end position="2620"/>
    </location>
</feature>
<dbReference type="Pfam" id="PF00668">
    <property type="entry name" value="Condensation"/>
    <property type="match status" value="5"/>
</dbReference>
<dbReference type="PANTHER" id="PTHR45527">
    <property type="entry name" value="NONRIBOSOMAL PEPTIDE SYNTHETASE"/>
    <property type="match status" value="1"/>
</dbReference>
<feature type="compositionally biased region" description="Low complexity" evidence="4">
    <location>
        <begin position="2525"/>
        <end position="2542"/>
    </location>
</feature>
<dbReference type="InterPro" id="IPR041464">
    <property type="entry name" value="TubC_N"/>
</dbReference>
<dbReference type="PANTHER" id="PTHR45527:SF1">
    <property type="entry name" value="FATTY ACID SYNTHASE"/>
    <property type="match status" value="1"/>
</dbReference>
<dbReference type="InterPro" id="IPR044894">
    <property type="entry name" value="TubC_N_sf"/>
</dbReference>
<dbReference type="Pfam" id="PF00501">
    <property type="entry name" value="AMP-binding"/>
    <property type="match status" value="2"/>
</dbReference>
<dbReference type="Gene3D" id="1.10.1200.10">
    <property type="entry name" value="ACP-like"/>
    <property type="match status" value="2"/>
</dbReference>
<name>A0AAX3STR8_9BURK</name>
<dbReference type="EMBL" id="CP120956">
    <property type="protein sequence ID" value="WFF83308.1"/>
    <property type="molecule type" value="Genomic_DNA"/>
</dbReference>
<dbReference type="Proteomes" id="UP001219066">
    <property type="component" value="Chromosome"/>
</dbReference>
<accession>A0AAX3STR8</accession>
<dbReference type="PROSITE" id="PS00455">
    <property type="entry name" value="AMP_BINDING"/>
    <property type="match status" value="2"/>
</dbReference>
<dbReference type="Gene3D" id="3.40.50.12780">
    <property type="entry name" value="N-terminal domain of ligase-like"/>
    <property type="match status" value="2"/>
</dbReference>
<keyword evidence="2" id="KW-0596">Phosphopantetheine</keyword>
<evidence type="ECO:0000256" key="4">
    <source>
        <dbReference type="SAM" id="MobiDB-lite"/>
    </source>
</evidence>
<dbReference type="PROSITE" id="PS00012">
    <property type="entry name" value="PHOSPHOPANTETHEINE"/>
    <property type="match status" value="2"/>
</dbReference>
<dbReference type="SMART" id="SM00823">
    <property type="entry name" value="PKS_PP"/>
    <property type="match status" value="2"/>
</dbReference>
<dbReference type="GO" id="GO:0003824">
    <property type="term" value="F:catalytic activity"/>
    <property type="evidence" value="ECO:0007669"/>
    <property type="project" value="InterPro"/>
</dbReference>
<feature type="domain" description="Carrier" evidence="5">
    <location>
        <begin position="1041"/>
        <end position="1115"/>
    </location>
</feature>
<dbReference type="Pfam" id="PF18563">
    <property type="entry name" value="TubC_N"/>
    <property type="match status" value="1"/>
</dbReference>
<reference evidence="6" key="1">
    <citation type="submission" date="2023-03" db="EMBL/GenBank/DDBJ databases">
        <title>Synergistic degradation of erythromycin by symbiotic bacteria Ery-6A and Ery-6B and application in simulated water remediation.</title>
        <authorList>
            <person name="Xu S."/>
        </authorList>
    </citation>
    <scope>NUCLEOTIDE SEQUENCE</scope>
    <source>
        <strain evidence="6">Ery-6A</strain>
    </source>
</reference>
<dbReference type="Gene3D" id="3.30.559.10">
    <property type="entry name" value="Chloramphenicol acetyltransferase-like domain"/>
    <property type="match status" value="5"/>
</dbReference>
<dbReference type="Gene3D" id="1.10.10.1830">
    <property type="entry name" value="Non-ribosomal peptide synthase, adenylation domain"/>
    <property type="match status" value="1"/>
</dbReference>
<dbReference type="CDD" id="cd05930">
    <property type="entry name" value="A_NRPS"/>
    <property type="match status" value="2"/>
</dbReference>
<evidence type="ECO:0000256" key="2">
    <source>
        <dbReference type="ARBA" id="ARBA00022450"/>
    </source>
</evidence>
<evidence type="ECO:0000313" key="6">
    <source>
        <dbReference type="EMBL" id="WFF83308.1"/>
    </source>
</evidence>
<dbReference type="InterPro" id="IPR042099">
    <property type="entry name" value="ANL_N_sf"/>
</dbReference>
<dbReference type="GO" id="GO:0005737">
    <property type="term" value="C:cytoplasm"/>
    <property type="evidence" value="ECO:0007669"/>
    <property type="project" value="TreeGrafter"/>
</dbReference>
<dbReference type="Gene3D" id="3.30.559.30">
    <property type="entry name" value="Nonribosomal peptide synthetase, condensation domain"/>
    <property type="match status" value="5"/>
</dbReference>
<dbReference type="FunFam" id="2.30.38.10:FF:000001">
    <property type="entry name" value="Non-ribosomal peptide synthetase PvdI"/>
    <property type="match status" value="1"/>
</dbReference>
<dbReference type="Gene3D" id="3.30.300.30">
    <property type="match status" value="2"/>
</dbReference>
<dbReference type="InterPro" id="IPR023213">
    <property type="entry name" value="CAT-like_dom_sf"/>
</dbReference>
<evidence type="ECO:0000313" key="7">
    <source>
        <dbReference type="Proteomes" id="UP001219066"/>
    </source>
</evidence>
<protein>
    <submittedName>
        <fullName evidence="6">Amino acid adenylation domain-containing protein</fullName>
    </submittedName>
</protein>
<dbReference type="CDD" id="cd19531">
    <property type="entry name" value="LCL_NRPS-like"/>
    <property type="match status" value="1"/>
</dbReference>
<evidence type="ECO:0000259" key="5">
    <source>
        <dbReference type="PROSITE" id="PS50075"/>
    </source>
</evidence>
<proteinExistence type="predicted"/>
<sequence length="3548" mass="376223">MKSASDRASDLLARLAQLGVTVQVEGGDLKVRGPAGAIGGQMRDELRALKPQLLALLSRSGPAPVAARAAAEVDPDRVPLSFNQRRLWFLDRLEGGGSAFIMAACFELEGPLDLEALQQALTVLVERHELLRSVIVDEAAEPVLRIGAATAVRLQPEPVDDASPQGLSELMAQQARQPFDLTQAPPLRLRLFALEPQRHVLALSLHHIAGDFWSMGLLLAELGQLYGAACQGLPSPLQPLPLRYPDYSAWQRATLDEARLAPQLAFWQAQLQGAPTQLAMPLDRPRPAERGASGAHHHFRISPEGTQALQEASARAGVTPFMALLAAYAAVLGRWTGQDEVVIGCPVAHRDTPQTQGLVGFFIDTLPLRIDLRDDPQPAELLQRVRRTCLQAFEHQDLPFERIVQAVRPERALNRAPLFQTMFVQQTAGAAVLAMQGLAVRPLPVPAAAPELDLNLSARLDGEAFACDMEYDADLFDPATVSALCAQFAHVAGQWACGLALSRLALAPQACAVAPAPAMAEGAAPASVPALIARAADRWPQRMAVQADGAALSLRELVCQADALAGRLRGAGARPGDLIGLGLGNCLALPVAMLAAWRCGCAYAVLSLARPLAQRATMMEAAGVRLVITASAAEQWPSHTVLVAPNLAPDLVAEPAGSAAQQPWLADPAHRAYVCFTSGSTGAPKGVVVSHANLAHHAAAVAREFGLCETDRVLQFAAPDFDVAAEEIFPTLASGACVVLRAQNSLDSLEAFQAQVVGARLTVLNLPSAFWHEWVGMLHATGTAVPADLRLVVTGSDRVFVHSLRQWQALCRHPVALLSGYGPTEATISAAFFDPARDVLPLGSEILPLGHALQGVQLAVVDSAGQALPAGAIGEIVIGGGGVAQGYLQQDEATQAAFRACAALGGVRAYWSGDLARRRADGALEFLGRRDTQVKIRGFRIEPAEVEAALMAHPCVREAAVVLAHDGTGQPVLLAVVAGQADAAALRSWLSERLAPYMVPAVCRVLESLPHTASGKIDRRALAGLALQSPPQLPVADGTAQPCSPLEATLARLFAEVMNLGQVGVTDNVFDLGVDSIRCLQIVSRARRQGLDLVVRDIFRTQTVRALAGEIALRSWAAPTVPVAEAGAPLSPTPIQAWFLEHAGAGAAHYNQAAVLRVPPQLPAETLERALAGVVACHEMLRLRVDAQGVLDIAPMAPGPVLDVVCLEGLAPAEAQQRRAEAFAAAQRAMDPASGRMVRGVLLPGTGRLMLAIHHLAVDAYSWSVLLEDLALACAQVSRGEPVRLPAPTSSYARWSHRLGELAAGPEAAAQAQALQQAFSQVGATVLPRQTPAGCVGQAQTLAFELDEETTQALVHEVPRAFAARVDEALLAALVVAGVRLGVDGPWRVDLERNGRADLFEELDLSRTVGWFTALQRVGIEPAHGAADAAAVVAQVAAQVRGAAWQGLALGLLRYRSPDGAVRAGLAALPEPELLLNYLGCMDGAPVGDETIAPVDEAAGPAQDPGLARSHVIELNAGLWNGRLRGELSFPAGEPNRERIAHWLYEVKAVLAEIASAAREGRGACAAPAGQVPQAVPGSRAPVAVLALTPLQHGLLYHSLRAPDDQVYFDQLTLTLQGPLDPAALRRAWEAVVARHGVLRTSFHWDDGEAMQHVHAHVELPWQHDDWRAMDTAAQHAALSALLAQDRARGFDLRHAPLMRLHLLRTAEDRHELLWSAHHLLLDGWSVSVVMDEVFRLYGQALGDGTPALPRAPDFADCVRWHQRRDVQADQAFWRQALQGLHEPTSLAFLRQAGEPVEPEAPDPIECLLPPATSSALAALARAARATPGIVLQAAWALLLSCHSGSRDLVFGVTVSGRSPDIADVEQMVGMLIATVPARVRVAAGMPLLSWLSALQQDHLEREQHAAASLAEIRQASELEPGCDLFQSLVLVQNYPAPDALQAGGLCLAAVASHERTNFLLTLACMQGAHGWRLALHRDREQVPAAAARRLLSHLDALLAAMAAQPGQALGSLLQLSPEQARDALEAGTGPVEAMDERFLVDWIDHWAQHTPGATALEGPHGRMDYAQLARLSRQAACSLSALGAGPETRVALCLGRSPVCLAAIAAILRAGAAFVPIDPALPAQRQRFMLEDSGAVLVLADAALPVAEELGLRCLTPEQLFGTLSPDEAAQATVLVQPQASSSAYVIYTSGSTGTPKGVVNTRAGMRALAHAQQRVFALDGSDRVLQFASLSFDASIWEMTMAWRHGAALLVPAPDMARAGPQLQAFVRRHGITAATLPPTVLFTLDAASLDALRLLVVAGEACAPELALRWSVGRRFFNAYGPTEASVAVSVQEGVQRADRLPIGRPLPNMQLHVLDEDMRLLPPGAPGELYIGGAGLARGYLGRPGLTAASFVQDPFGDPGERLYRTGDRGWRLADGRVHFAGRNDHQVKLRGLRIELGEIEAALATHPGVEAAAVLVIAHGEADHRLTACVGAANPVGAEALRAYLAPRLPAHMVPAYFVELNQLPLTHSGKIDRQALGRQLAAQPARPSSPAPAADADAAAGDACARLAAVWAQVLGVAEVGPHQSFFELGGDSILAIQVVARANRQGLAITLAQLMDPASQTVAALVALLGQDGGLMVQPHATEDVAGDGRVPLTPIQRWFLALEAPQRQHYNQSFLLTVPADLAPGRLQAALALLLQRHDALRLRYRREDGGWVQTLADGLVPPAVPLLQVVASPPGETPAAWRERLQTAAVANQERLDLQAGPLMHAALYLPPGQEEAPTHAQPEAQARLHLVVHHLAIDAVSWRVLLDDLAEACRLGRIARPPGASFSHWAAAVSRHAASQSARAELPYWLAQSGDACLPLARGAGAASTVGEAVTLGVQLSVDETGALLREAPRVHGASMQELLLAALASALAGRVQGRCIGVALESHGRDVVLEGLEVGSTVGWFTALAPLALPLPRSLPDAPPADGAAGPSALSALAAVREALRAMPRRGFGYGVLSQLSPEPAVRQALAAQAPPGIAFNYLGQWDTAWPEGEGLRPAPERDGPGFAASTPRAFPLEVNAMVADGRLALDLTYDPRDLEEGWIAALAADMQAWLVHAAASARQAGPVQAGGAQASPSLRAPALPSHGLGPQQDAMLAHALACPGSSAYVVQLGASLPATLDVPAFMAAWNAAVARHAALRACFSVDAADGSGRQHVDDSLTAAPWRTEDWSAWTPADAQVAYDALREIEQARGFDLASAPLMRFALARMPDGGWRFCWTYHHLLVDGWSMPILMADVQAVYAGRLPGAAEPDTPAPDVRRFLDWLDAQDARSAQAFWKNELAGLAPSRWPAAEAAVASGRSRQVHRVLAAGTGASVAAFARRHRLSVPSVALLTWALVLARHMGRDDLAFGVTSALRPAELEGAEAMVGAMLATPPLRVRLDRAQGFAAACQQLQRRRMQASGHAWLAPRAIASAAGLAAADDLFGTALRIQNYPLGELGSDSAALAFHDVDIRDAWHHPFNLEVMPGDDFRLLAVHDALKVAPAVADALLESMAHLLETLDQDRPLTYWLEETHG</sequence>
<dbReference type="SUPFAM" id="SSF56801">
    <property type="entry name" value="Acetyl-CoA synthetase-like"/>
    <property type="match status" value="2"/>
</dbReference>
<dbReference type="SUPFAM" id="SSF52777">
    <property type="entry name" value="CoA-dependent acyltransferases"/>
    <property type="match status" value="10"/>
</dbReference>
<organism evidence="6 7">
    <name type="scientific">Delftia tsuruhatensis</name>
    <dbReference type="NCBI Taxonomy" id="180282"/>
    <lineage>
        <taxon>Bacteria</taxon>
        <taxon>Pseudomonadati</taxon>
        <taxon>Pseudomonadota</taxon>
        <taxon>Betaproteobacteria</taxon>
        <taxon>Burkholderiales</taxon>
        <taxon>Comamonadaceae</taxon>
        <taxon>Delftia</taxon>
    </lineage>
</organism>
<dbReference type="InterPro" id="IPR000873">
    <property type="entry name" value="AMP-dep_synth/lig_dom"/>
</dbReference>
<dbReference type="GO" id="GO:0044550">
    <property type="term" value="P:secondary metabolite biosynthetic process"/>
    <property type="evidence" value="ECO:0007669"/>
    <property type="project" value="TreeGrafter"/>
</dbReference>
<dbReference type="InterPro" id="IPR006162">
    <property type="entry name" value="Ppantetheine_attach_site"/>
</dbReference>
<dbReference type="GO" id="GO:0043041">
    <property type="term" value="P:amino acid activation for nonribosomal peptide biosynthetic process"/>
    <property type="evidence" value="ECO:0007669"/>
    <property type="project" value="TreeGrafter"/>
</dbReference>
<feature type="region of interest" description="Disordered" evidence="4">
    <location>
        <begin position="2523"/>
        <end position="2542"/>
    </location>
</feature>
<dbReference type="Pfam" id="PF00550">
    <property type="entry name" value="PP-binding"/>
    <property type="match status" value="2"/>
</dbReference>
<keyword evidence="3" id="KW-0597">Phosphoprotein</keyword>